<dbReference type="Pfam" id="PF13460">
    <property type="entry name" value="NAD_binding_10"/>
    <property type="match status" value="1"/>
</dbReference>
<gene>
    <name evidence="2" type="ORF">BME96_18665</name>
</gene>
<organism evidence="2 3">
    <name type="scientific">Virgibacillus halodenitrificans</name>
    <name type="common">Bacillus halodenitrificans</name>
    <dbReference type="NCBI Taxonomy" id="1482"/>
    <lineage>
        <taxon>Bacteria</taxon>
        <taxon>Bacillati</taxon>
        <taxon>Bacillota</taxon>
        <taxon>Bacilli</taxon>
        <taxon>Bacillales</taxon>
        <taxon>Bacillaceae</taxon>
        <taxon>Virgibacillus</taxon>
    </lineage>
</organism>
<dbReference type="PANTHER" id="PTHR12126">
    <property type="entry name" value="NADH-UBIQUINONE OXIDOREDUCTASE 39 KDA SUBUNIT-RELATED"/>
    <property type="match status" value="1"/>
</dbReference>
<name>A0AAC9NMY0_VIRHA</name>
<dbReference type="AlphaFoldDB" id="A0AAC9NMY0"/>
<dbReference type="Gene3D" id="3.40.50.720">
    <property type="entry name" value="NAD(P)-binding Rossmann-like Domain"/>
    <property type="match status" value="1"/>
</dbReference>
<dbReference type="KEGG" id="vhl:BME96_18665"/>
<dbReference type="InterPro" id="IPR016040">
    <property type="entry name" value="NAD(P)-bd_dom"/>
</dbReference>
<dbReference type="InterPro" id="IPR036291">
    <property type="entry name" value="NAD(P)-bd_dom_sf"/>
</dbReference>
<evidence type="ECO:0000259" key="1">
    <source>
        <dbReference type="Pfam" id="PF13460"/>
    </source>
</evidence>
<dbReference type="Proteomes" id="UP000182945">
    <property type="component" value="Chromosome"/>
</dbReference>
<dbReference type="GeneID" id="71516437"/>
<reference evidence="2 3" key="1">
    <citation type="submission" date="2016-11" db="EMBL/GenBank/DDBJ databases">
        <title>Complete genome sequencing of Virgibacillus halodenitrificans PDB-F2.</title>
        <authorList>
            <person name="Sun Z."/>
            <person name="Zhou Y."/>
            <person name="Li H."/>
        </authorList>
    </citation>
    <scope>NUCLEOTIDE SEQUENCE [LARGE SCALE GENOMIC DNA]</scope>
    <source>
        <strain evidence="2 3">PDB-F2</strain>
    </source>
</reference>
<protein>
    <submittedName>
        <fullName evidence="2">NmrA family protein</fullName>
    </submittedName>
</protein>
<dbReference type="EMBL" id="CP017962">
    <property type="protein sequence ID" value="APC50096.1"/>
    <property type="molecule type" value="Genomic_DNA"/>
</dbReference>
<feature type="domain" description="NAD(P)-binding" evidence="1">
    <location>
        <begin position="12"/>
        <end position="153"/>
    </location>
</feature>
<dbReference type="PANTHER" id="PTHR12126:SF11">
    <property type="entry name" value="NADH DEHYDROGENASE [UBIQUINONE] 1 ALPHA SUBCOMPLEX SUBUNIT 9, MITOCHONDRIAL"/>
    <property type="match status" value="1"/>
</dbReference>
<dbReference type="GO" id="GO:0044877">
    <property type="term" value="F:protein-containing complex binding"/>
    <property type="evidence" value="ECO:0007669"/>
    <property type="project" value="TreeGrafter"/>
</dbReference>
<evidence type="ECO:0000313" key="3">
    <source>
        <dbReference type="Proteomes" id="UP000182945"/>
    </source>
</evidence>
<evidence type="ECO:0000313" key="2">
    <source>
        <dbReference type="EMBL" id="APC50096.1"/>
    </source>
</evidence>
<sequence>MANTKPVVAIAGASGYIGQNLIEKLEGRVNIIGLSRNGDKREDTDSVTWRSCDLFSLADAEKGLKGADIAVYLVHSMMPSAKLTQGDFEDMDVILADNFAQAAKKQGIKKLIYLGGIIPDHAPKLSRHLKSRLEVERILRAYGTPVTALRAGLIVGPKGSSFPILAKLVKRLPSMILPKWTRTNTQPVALPDVMNSLGKLTMEEEPQNRSIDIGGPDVMTYRSMMEQTAEIMGKKRFMFNVPFFSVSLSRLWLRLVTQTPKEIVYPLVESLEHEMTVQDSHFVEGISQGSISFREAAAYAMEADNQENKKPTKKKPIITPLKQDVRSVQRVCLPEGCSADWVGRYYVKWLEVFLNPWIKTSTDENLNCKIGFLGNKTSMLELSYSAERSTEDRALYYITGGFLTDRKENERGRMEFRKIPGANEAIIAVHDFTPALPWFIYHYTQANMHLFVMYAFRKHMKKLSEGQASEQVQLYV</sequence>
<dbReference type="SUPFAM" id="SSF51735">
    <property type="entry name" value="NAD(P)-binding Rossmann-fold domains"/>
    <property type="match status" value="1"/>
</dbReference>
<accession>A0AAC9NMY0</accession>
<dbReference type="InterPro" id="IPR051207">
    <property type="entry name" value="ComplexI_NDUFA9_subunit"/>
</dbReference>
<dbReference type="RefSeq" id="WP_071649911.1">
    <property type="nucleotide sequence ID" value="NZ_CP017962.1"/>
</dbReference>
<proteinExistence type="predicted"/>